<evidence type="ECO:0000313" key="3">
    <source>
        <dbReference type="Proteomes" id="UP001164746"/>
    </source>
</evidence>
<feature type="compositionally biased region" description="Basic and acidic residues" evidence="1">
    <location>
        <begin position="115"/>
        <end position="124"/>
    </location>
</feature>
<name>A0ABY7EXP6_MYAAR</name>
<keyword evidence="3" id="KW-1185">Reference proteome</keyword>
<evidence type="ECO:0000313" key="2">
    <source>
        <dbReference type="EMBL" id="WAR14720.1"/>
    </source>
</evidence>
<proteinExistence type="predicted"/>
<accession>A0ABY7EXP6</accession>
<gene>
    <name evidence="2" type="ORF">MAR_004825</name>
</gene>
<reference evidence="2" key="1">
    <citation type="submission" date="2022-11" db="EMBL/GenBank/DDBJ databases">
        <title>Centuries of genome instability and evolution in soft-shell clam transmissible cancer (bioRxiv).</title>
        <authorList>
            <person name="Hart S.F.M."/>
            <person name="Yonemitsu M.A."/>
            <person name="Giersch R.M."/>
            <person name="Beal B.F."/>
            <person name="Arriagada G."/>
            <person name="Davis B.W."/>
            <person name="Ostrander E.A."/>
            <person name="Goff S.P."/>
            <person name="Metzger M.J."/>
        </authorList>
    </citation>
    <scope>NUCLEOTIDE SEQUENCE</scope>
    <source>
        <strain evidence="2">MELC-2E11</strain>
        <tissue evidence="2">Siphon/mantle</tissue>
    </source>
</reference>
<feature type="region of interest" description="Disordered" evidence="1">
    <location>
        <begin position="114"/>
        <end position="136"/>
    </location>
</feature>
<sequence>MFATYSLSYKNRGSNFDSDLFKEFRNTQNMNISGTPKYRWPNRKKINRMIQNMLSTFVQSDQRDWCTNLPSLGKYVTLLHGDFYLSKDSGEEDFFDKILDLNTFENIELGFNFNDDDRDKGKEDQNDEGDQAPEVDAAPLMELLPRGLVIVVLTQRPWPLQMFLLHSNASLLNSRMYGPSWLSRYALVASHSVRVLKDSELSHNATPLNPASADWRRVLFKSA</sequence>
<dbReference type="EMBL" id="CP111020">
    <property type="protein sequence ID" value="WAR14720.1"/>
    <property type="molecule type" value="Genomic_DNA"/>
</dbReference>
<evidence type="ECO:0000256" key="1">
    <source>
        <dbReference type="SAM" id="MobiDB-lite"/>
    </source>
</evidence>
<organism evidence="2 3">
    <name type="scientific">Mya arenaria</name>
    <name type="common">Soft-shell clam</name>
    <dbReference type="NCBI Taxonomy" id="6604"/>
    <lineage>
        <taxon>Eukaryota</taxon>
        <taxon>Metazoa</taxon>
        <taxon>Spiralia</taxon>
        <taxon>Lophotrochozoa</taxon>
        <taxon>Mollusca</taxon>
        <taxon>Bivalvia</taxon>
        <taxon>Autobranchia</taxon>
        <taxon>Heteroconchia</taxon>
        <taxon>Euheterodonta</taxon>
        <taxon>Imparidentia</taxon>
        <taxon>Neoheterodontei</taxon>
        <taxon>Myida</taxon>
        <taxon>Myoidea</taxon>
        <taxon>Myidae</taxon>
        <taxon>Mya</taxon>
    </lineage>
</organism>
<protein>
    <submittedName>
        <fullName evidence="2">Uncharacterized protein</fullName>
    </submittedName>
</protein>
<dbReference type="Proteomes" id="UP001164746">
    <property type="component" value="Chromosome 9"/>
</dbReference>